<name>A0ABQ3HAF4_9NEIS</name>
<evidence type="ECO:0008006" key="3">
    <source>
        <dbReference type="Google" id="ProtNLM"/>
    </source>
</evidence>
<dbReference type="EMBL" id="BMYP01000026">
    <property type="protein sequence ID" value="GHD78778.1"/>
    <property type="molecule type" value="Genomic_DNA"/>
</dbReference>
<reference evidence="2" key="1">
    <citation type="journal article" date="2019" name="Int. J. Syst. Evol. Microbiol.">
        <title>The Global Catalogue of Microorganisms (GCM) 10K type strain sequencing project: providing services to taxonomists for standard genome sequencing and annotation.</title>
        <authorList>
            <consortium name="The Broad Institute Genomics Platform"/>
            <consortium name="The Broad Institute Genome Sequencing Center for Infectious Disease"/>
            <person name="Wu L."/>
            <person name="Ma J."/>
        </authorList>
    </citation>
    <scope>NUCLEOTIDE SEQUENCE [LARGE SCALE GENOMIC DNA]</scope>
    <source>
        <strain evidence="2">KCTC 23713</strain>
    </source>
</reference>
<accession>A0ABQ3HAF4</accession>
<comment type="caution">
    <text evidence="1">The sequence shown here is derived from an EMBL/GenBank/DDBJ whole genome shotgun (WGS) entry which is preliminary data.</text>
</comment>
<proteinExistence type="predicted"/>
<gene>
    <name evidence="1" type="ORF">GCM10011419_21330</name>
</gene>
<organism evidence="1 2">
    <name type="scientific">Vogesella fluminis</name>
    <dbReference type="NCBI Taxonomy" id="1069161"/>
    <lineage>
        <taxon>Bacteria</taxon>
        <taxon>Pseudomonadati</taxon>
        <taxon>Pseudomonadota</taxon>
        <taxon>Betaproteobacteria</taxon>
        <taxon>Neisseriales</taxon>
        <taxon>Chromobacteriaceae</taxon>
        <taxon>Vogesella</taxon>
    </lineage>
</organism>
<sequence length="115" mass="12942">MKLSTDYLQEALEKLGDMAEGKKAEALKMHRNSVNSYKRGERIMDDYACIVVAEYLGIDPLEIIAAANMEREKSQARKDFWQDFRKKITQLVVGGLVITTMAFSPVTTEKAPQGV</sequence>
<dbReference type="Proteomes" id="UP000662678">
    <property type="component" value="Unassembled WGS sequence"/>
</dbReference>
<dbReference type="RefSeq" id="WP_189353639.1">
    <property type="nucleotide sequence ID" value="NZ_BMYP01000026.1"/>
</dbReference>
<keyword evidence="2" id="KW-1185">Reference proteome</keyword>
<protein>
    <recommendedName>
        <fullName evidence="3">HTH cro/C1-type domain-containing protein</fullName>
    </recommendedName>
</protein>
<evidence type="ECO:0000313" key="2">
    <source>
        <dbReference type="Proteomes" id="UP000662678"/>
    </source>
</evidence>
<evidence type="ECO:0000313" key="1">
    <source>
        <dbReference type="EMBL" id="GHD78778.1"/>
    </source>
</evidence>